<dbReference type="GO" id="GO:0030488">
    <property type="term" value="P:tRNA methylation"/>
    <property type="evidence" value="ECO:0007669"/>
    <property type="project" value="TreeGrafter"/>
</dbReference>
<evidence type="ECO:0000256" key="4">
    <source>
        <dbReference type="ARBA" id="ARBA00022490"/>
    </source>
</evidence>
<sequence length="582" mass="66911">MDDNQVKNKRKCIGKQKKAFHRLAKDMNITCCDEPTQNLVICNGGLVTGLKREVLIEILEKITNKFIIIMPPGKSYSFVKFENEQTASNVYNNIHGKNNDFHNGILYLAFAKSIPELENETESLDPPPGLRLILDFVTPDEESKILDTLNWNNDEYSGHLKHRKVQHFGYEFCYDTNRVDVDKPIAPIPEELNFISGVFIKKHCGDLVYDQLTINHYEPGQGIPPHIDTHSVFEDPILSLSLGATYVMDFRKDNKKVSLALPARSLLIMSGESRYAWTHGISPRHNDVINDDDDGLTTKERGTRISLTFRKVRRGNCQCNYPQYCDSKNYVNEEIDNSVAPGLENSYVHKVYDEIAEHFSETRHQKWPNVASFLENIQPGGIVLDVGCGNGKYLIEKPEIFMIGCDRSSGLLDICKKRSREVLLSNCLQLLFKSNSLDAAICIAVIHHLSTPDRRRNAFIEILRVLRPGGKCLIYVWAKEQRRDSKDSTYLRFNSKKTNDNHSTDVKKIFDNLTLNIHENRTNFRHSDVLVPWKRKGGGEYLRYYHVFEESEFIKLCQNLPNSKVEKIFYDQGNWCTILEKI</sequence>
<dbReference type="Gene3D" id="3.40.50.150">
    <property type="entry name" value="Vaccinia Virus protein VP39"/>
    <property type="match status" value="1"/>
</dbReference>
<dbReference type="InterPro" id="IPR027450">
    <property type="entry name" value="AlkB-like"/>
</dbReference>
<dbReference type="Gene3D" id="3.30.70.330">
    <property type="match status" value="1"/>
</dbReference>
<keyword evidence="9" id="KW-0862">Zinc</keyword>
<keyword evidence="5" id="KW-0489">Methyltransferase</keyword>
<comment type="cofactor">
    <cofactor evidence="1">
        <name>Fe(2+)</name>
        <dbReference type="ChEBI" id="CHEBI:29033"/>
    </cofactor>
</comment>
<dbReference type="EMBL" id="JACMRX010000003">
    <property type="protein sequence ID" value="KAF7993719.1"/>
    <property type="molecule type" value="Genomic_DNA"/>
</dbReference>
<keyword evidence="14" id="KW-1185">Reference proteome</keyword>
<dbReference type="CDD" id="cd02440">
    <property type="entry name" value="AdoMet_MTases"/>
    <property type="match status" value="1"/>
</dbReference>
<dbReference type="AlphaFoldDB" id="A0A835CR92"/>
<evidence type="ECO:0000256" key="7">
    <source>
        <dbReference type="ARBA" id="ARBA00022691"/>
    </source>
</evidence>
<dbReference type="InterPro" id="IPR051422">
    <property type="entry name" value="AlkB_tRNA_MeTrf/Diox"/>
</dbReference>
<organism evidence="13 14">
    <name type="scientific">Aphidius gifuensis</name>
    <name type="common">Parasitoid wasp</name>
    <dbReference type="NCBI Taxonomy" id="684658"/>
    <lineage>
        <taxon>Eukaryota</taxon>
        <taxon>Metazoa</taxon>
        <taxon>Ecdysozoa</taxon>
        <taxon>Arthropoda</taxon>
        <taxon>Hexapoda</taxon>
        <taxon>Insecta</taxon>
        <taxon>Pterygota</taxon>
        <taxon>Neoptera</taxon>
        <taxon>Endopterygota</taxon>
        <taxon>Hymenoptera</taxon>
        <taxon>Apocrita</taxon>
        <taxon>Ichneumonoidea</taxon>
        <taxon>Braconidae</taxon>
        <taxon>Aphidiinae</taxon>
        <taxon>Aphidius</taxon>
    </lineage>
</organism>
<comment type="subcellular location">
    <subcellularLocation>
        <location evidence="3">Cytoplasm</location>
    </subcellularLocation>
    <subcellularLocation>
        <location evidence="2">Nucleus</location>
    </subcellularLocation>
</comment>
<evidence type="ECO:0000256" key="2">
    <source>
        <dbReference type="ARBA" id="ARBA00004123"/>
    </source>
</evidence>
<evidence type="ECO:0000256" key="3">
    <source>
        <dbReference type="ARBA" id="ARBA00004496"/>
    </source>
</evidence>
<dbReference type="PANTHER" id="PTHR13069">
    <property type="entry name" value="ALKYLATED DNA REPAIR PROTEIN ALKB HOMOLOG 8"/>
    <property type="match status" value="1"/>
</dbReference>
<evidence type="ECO:0000313" key="14">
    <source>
        <dbReference type="Proteomes" id="UP000639338"/>
    </source>
</evidence>
<dbReference type="GO" id="GO:0005737">
    <property type="term" value="C:cytoplasm"/>
    <property type="evidence" value="ECO:0007669"/>
    <property type="project" value="UniProtKB-SubCell"/>
</dbReference>
<dbReference type="GO" id="GO:0000049">
    <property type="term" value="F:tRNA binding"/>
    <property type="evidence" value="ECO:0007669"/>
    <property type="project" value="TreeGrafter"/>
</dbReference>
<dbReference type="SUPFAM" id="SSF54928">
    <property type="entry name" value="RNA-binding domain, RBD"/>
    <property type="match status" value="1"/>
</dbReference>
<dbReference type="SUPFAM" id="SSF53335">
    <property type="entry name" value="S-adenosyl-L-methionine-dependent methyltransferases"/>
    <property type="match status" value="1"/>
</dbReference>
<dbReference type="GO" id="GO:0106335">
    <property type="term" value="F:tRNA (5-carboxymethyluridine(34)-5-O)-methyltransferase activity"/>
    <property type="evidence" value="ECO:0007669"/>
    <property type="project" value="TreeGrafter"/>
</dbReference>
<gene>
    <name evidence="13" type="ORF">HCN44_010314</name>
</gene>
<dbReference type="InterPro" id="IPR035979">
    <property type="entry name" value="RBD_domain_sf"/>
</dbReference>
<keyword evidence="7" id="KW-0949">S-adenosyl-L-methionine</keyword>
<keyword evidence="11" id="KW-0539">Nucleus</keyword>
<dbReference type="OrthoDB" id="271595at2759"/>
<dbReference type="InterPro" id="IPR037151">
    <property type="entry name" value="AlkB-like_sf"/>
</dbReference>
<dbReference type="GO" id="GO:0002098">
    <property type="term" value="P:tRNA wobble uridine modification"/>
    <property type="evidence" value="ECO:0007669"/>
    <property type="project" value="TreeGrafter"/>
</dbReference>
<name>A0A835CR92_APHGI</name>
<evidence type="ECO:0000256" key="1">
    <source>
        <dbReference type="ARBA" id="ARBA00001954"/>
    </source>
</evidence>
<feature type="domain" description="Fe2OG dioxygenase" evidence="12">
    <location>
        <begin position="208"/>
        <end position="313"/>
    </location>
</feature>
<evidence type="ECO:0000256" key="10">
    <source>
        <dbReference type="ARBA" id="ARBA00022884"/>
    </source>
</evidence>
<keyword evidence="8" id="KW-0479">Metal-binding</keyword>
<evidence type="ECO:0000313" key="13">
    <source>
        <dbReference type="EMBL" id="KAF7993719.1"/>
    </source>
</evidence>
<dbReference type="PANTHER" id="PTHR13069:SF21">
    <property type="entry name" value="ALKYLATED DNA REPAIR PROTEIN ALKB HOMOLOG 8"/>
    <property type="match status" value="1"/>
</dbReference>
<dbReference type="PROSITE" id="PS51471">
    <property type="entry name" value="FE2OG_OXY"/>
    <property type="match status" value="1"/>
</dbReference>
<proteinExistence type="predicted"/>
<comment type="caution">
    <text evidence="13">The sequence shown here is derived from an EMBL/GenBank/DDBJ whole genome shotgun (WGS) entry which is preliminary data.</text>
</comment>
<dbReference type="SUPFAM" id="SSF51197">
    <property type="entry name" value="Clavaminate synthase-like"/>
    <property type="match status" value="1"/>
</dbReference>
<dbReference type="Gene3D" id="2.60.120.590">
    <property type="entry name" value="Alpha-ketoglutarate-dependent dioxygenase AlkB-like"/>
    <property type="match status" value="1"/>
</dbReference>
<dbReference type="GO" id="GO:0005634">
    <property type="term" value="C:nucleus"/>
    <property type="evidence" value="ECO:0007669"/>
    <property type="project" value="UniProtKB-SubCell"/>
</dbReference>
<dbReference type="GO" id="GO:0008757">
    <property type="term" value="F:S-adenosylmethionine-dependent methyltransferase activity"/>
    <property type="evidence" value="ECO:0007669"/>
    <property type="project" value="InterPro"/>
</dbReference>
<dbReference type="InterPro" id="IPR013216">
    <property type="entry name" value="Methyltransf_11"/>
</dbReference>
<dbReference type="Pfam" id="PF08241">
    <property type="entry name" value="Methyltransf_11"/>
    <property type="match status" value="1"/>
</dbReference>
<dbReference type="Pfam" id="PF13532">
    <property type="entry name" value="2OG-FeII_Oxy_2"/>
    <property type="match status" value="1"/>
</dbReference>
<dbReference type="InterPro" id="IPR005123">
    <property type="entry name" value="Oxoglu/Fe-dep_dioxygenase_dom"/>
</dbReference>
<evidence type="ECO:0000256" key="9">
    <source>
        <dbReference type="ARBA" id="ARBA00022833"/>
    </source>
</evidence>
<reference evidence="13 14" key="1">
    <citation type="submission" date="2020-08" db="EMBL/GenBank/DDBJ databases">
        <title>Aphidius gifuensis genome sequencing and assembly.</title>
        <authorList>
            <person name="Du Z."/>
        </authorList>
    </citation>
    <scope>NUCLEOTIDE SEQUENCE [LARGE SCALE GENOMIC DNA]</scope>
    <source>
        <strain evidence="13">YNYX2018</strain>
        <tissue evidence="13">Adults</tissue>
    </source>
</reference>
<evidence type="ECO:0000256" key="11">
    <source>
        <dbReference type="ARBA" id="ARBA00023242"/>
    </source>
</evidence>
<evidence type="ECO:0000256" key="8">
    <source>
        <dbReference type="ARBA" id="ARBA00022723"/>
    </source>
</evidence>
<accession>A0A835CR92</accession>
<keyword evidence="10" id="KW-0694">RNA-binding</keyword>
<dbReference type="GO" id="GO:0046872">
    <property type="term" value="F:metal ion binding"/>
    <property type="evidence" value="ECO:0007669"/>
    <property type="project" value="UniProtKB-KW"/>
</dbReference>
<dbReference type="InterPro" id="IPR012677">
    <property type="entry name" value="Nucleotide-bd_a/b_plait_sf"/>
</dbReference>
<dbReference type="InterPro" id="IPR034256">
    <property type="entry name" value="ALKBH8_RRM"/>
</dbReference>
<dbReference type="Proteomes" id="UP000639338">
    <property type="component" value="Unassembled WGS sequence"/>
</dbReference>
<dbReference type="InterPro" id="IPR029063">
    <property type="entry name" value="SAM-dependent_MTases_sf"/>
</dbReference>
<protein>
    <recommendedName>
        <fullName evidence="12">Fe2OG dioxygenase domain-containing protein</fullName>
    </recommendedName>
</protein>
<keyword evidence="6" id="KW-0808">Transferase</keyword>
<evidence type="ECO:0000259" key="12">
    <source>
        <dbReference type="PROSITE" id="PS51471"/>
    </source>
</evidence>
<evidence type="ECO:0000256" key="6">
    <source>
        <dbReference type="ARBA" id="ARBA00022679"/>
    </source>
</evidence>
<evidence type="ECO:0000256" key="5">
    <source>
        <dbReference type="ARBA" id="ARBA00022603"/>
    </source>
</evidence>
<dbReference type="CDD" id="cd12431">
    <property type="entry name" value="RRM_ALKBH8"/>
    <property type="match status" value="1"/>
</dbReference>
<keyword evidence="4" id="KW-0963">Cytoplasm</keyword>